<dbReference type="RefSeq" id="WP_032375041.1">
    <property type="nucleotide sequence ID" value="NZ_JAWLKE010000003.1"/>
</dbReference>
<dbReference type="PANTHER" id="PTHR42870">
    <property type="entry name" value="ACETYL-COA C-ACETYLTRANSFERASE"/>
    <property type="match status" value="1"/>
</dbReference>
<dbReference type="CDD" id="cd00829">
    <property type="entry name" value="SCP-x_thiolase"/>
    <property type="match status" value="1"/>
</dbReference>
<organism evidence="2 3">
    <name type="scientific">Rhodococcus cercidiphylli</name>
    <dbReference type="NCBI Taxonomy" id="489916"/>
    <lineage>
        <taxon>Bacteria</taxon>
        <taxon>Bacillati</taxon>
        <taxon>Actinomycetota</taxon>
        <taxon>Actinomycetes</taxon>
        <taxon>Mycobacteriales</taxon>
        <taxon>Nocardiaceae</taxon>
        <taxon>Rhodococcus</taxon>
    </lineage>
</organism>
<evidence type="ECO:0000313" key="2">
    <source>
        <dbReference type="EMBL" id="MDV6230570.1"/>
    </source>
</evidence>
<dbReference type="EMBL" id="JAWLKE010000003">
    <property type="protein sequence ID" value="MDV6230570.1"/>
    <property type="molecule type" value="Genomic_DNA"/>
</dbReference>
<dbReference type="Gene3D" id="3.40.47.10">
    <property type="match status" value="1"/>
</dbReference>
<feature type="domain" description="Thiolase C-terminal" evidence="1">
    <location>
        <begin position="252"/>
        <end position="374"/>
    </location>
</feature>
<dbReference type="Proteomes" id="UP001185899">
    <property type="component" value="Unassembled WGS sequence"/>
</dbReference>
<dbReference type="PIRSF" id="PIRSF000429">
    <property type="entry name" value="Ac-CoA_Ac_transf"/>
    <property type="match status" value="1"/>
</dbReference>
<dbReference type="Pfam" id="PF22691">
    <property type="entry name" value="Thiolase_C_1"/>
    <property type="match status" value="1"/>
</dbReference>
<keyword evidence="3" id="KW-1185">Reference proteome</keyword>
<dbReference type="InterPro" id="IPR055140">
    <property type="entry name" value="Thiolase_C_2"/>
</dbReference>
<accession>A0ABU4AWH0</accession>
<protein>
    <submittedName>
        <fullName evidence="2">Thiolase family protein</fullName>
    </submittedName>
</protein>
<sequence>MTFGRKTAIVGVGYSAIHRDRGVDSRPLATTAAKNAIADAGLEFSDIDGIFEYPASDEIAIDMQRMLGIKNLRCFGDHAGSGPSGMAAAIAAEAAVASGQCDVALVFRSITREWGQQSGQVVFPPASGPLQFQMPYGVAGAIIPVMGMKKQRRFAEFGGREEDYGSIAVNARKWSALNERAVLRDPVTMDDYLASRFVSEPLRLLDCDYPITGACAVIITTAERAADLAQKPVLIDASALGTGGRPDWTFTDDFVFGGTRPCSDTLWERSSVTAADVDVAELYDGFTHITISWVEALGLCGIGEFGDWVDGGATIGPGGSLPMNTNGGQLAEGRMHGLSFLAEATLQLRGQCDVRQVDGARVAVVANAAGPQCGAMVLTS</sequence>
<evidence type="ECO:0000313" key="3">
    <source>
        <dbReference type="Proteomes" id="UP001185899"/>
    </source>
</evidence>
<gene>
    <name evidence="2" type="ORF">R3P95_08420</name>
</gene>
<dbReference type="InterPro" id="IPR016039">
    <property type="entry name" value="Thiolase-like"/>
</dbReference>
<name>A0ABU4AWH0_9NOCA</name>
<proteinExistence type="predicted"/>
<dbReference type="SUPFAM" id="SSF53901">
    <property type="entry name" value="Thiolase-like"/>
    <property type="match status" value="2"/>
</dbReference>
<evidence type="ECO:0000259" key="1">
    <source>
        <dbReference type="Pfam" id="PF22691"/>
    </source>
</evidence>
<dbReference type="InterPro" id="IPR002155">
    <property type="entry name" value="Thiolase"/>
</dbReference>
<dbReference type="PANTHER" id="PTHR42870:SF1">
    <property type="entry name" value="NON-SPECIFIC LIPID-TRANSFER PROTEIN-LIKE 2"/>
    <property type="match status" value="1"/>
</dbReference>
<comment type="caution">
    <text evidence="2">The sequence shown here is derived from an EMBL/GenBank/DDBJ whole genome shotgun (WGS) entry which is preliminary data.</text>
</comment>
<reference evidence="2 3" key="1">
    <citation type="submission" date="2023-10" db="EMBL/GenBank/DDBJ databases">
        <title>Development of a sustainable strategy for remediation of hydrocarbon-contaminated territories based on the waste exchange concept.</title>
        <authorList>
            <person name="Krivoruchko A."/>
        </authorList>
    </citation>
    <scope>NUCLEOTIDE SEQUENCE [LARGE SCALE GENOMIC DNA]</scope>
    <source>
        <strain evidence="2 3">IEGM 1322</strain>
    </source>
</reference>